<dbReference type="InterPro" id="IPR044498">
    <property type="entry name" value="AKR4C"/>
</dbReference>
<keyword evidence="4" id="KW-0560">Oxidoreductase</keyword>
<dbReference type="InterPro" id="IPR018170">
    <property type="entry name" value="Aldo/ket_reductase_CS"/>
</dbReference>
<dbReference type="FunFam" id="3.20.20.100:FF:000010">
    <property type="entry name" value="NADPH-dependent aldo-keto reductase, chloroplastic"/>
    <property type="match status" value="2"/>
</dbReference>
<feature type="domain" description="NADP-dependent oxidoreductase" evidence="5">
    <location>
        <begin position="19"/>
        <end position="285"/>
    </location>
</feature>
<dbReference type="Pfam" id="PF00248">
    <property type="entry name" value="Aldo_ket_red"/>
    <property type="match status" value="2"/>
</dbReference>
<comment type="similarity">
    <text evidence="1">Belongs to the aldo/keto reductase family.</text>
</comment>
<evidence type="ECO:0000313" key="6">
    <source>
        <dbReference type="EMBL" id="PPS15680.1"/>
    </source>
</evidence>
<reference evidence="6 7" key="1">
    <citation type="submission" date="2015-01" db="EMBL/GenBank/DDBJ databases">
        <title>Genome of allotetraploid Gossypium barbadense reveals genomic plasticity and fiber elongation in cotton evolution.</title>
        <authorList>
            <person name="Chen X."/>
            <person name="Liu X."/>
            <person name="Zhao B."/>
            <person name="Zheng H."/>
            <person name="Hu Y."/>
            <person name="Lu G."/>
            <person name="Yang C."/>
            <person name="Chen J."/>
            <person name="Shan C."/>
            <person name="Zhang L."/>
            <person name="Zhou Y."/>
            <person name="Wang L."/>
            <person name="Guo W."/>
            <person name="Bai Y."/>
            <person name="Ruan J."/>
            <person name="Shangguan X."/>
            <person name="Mao Y."/>
            <person name="Jiang J."/>
            <person name="Zhu Y."/>
            <person name="Lei J."/>
            <person name="Kang H."/>
            <person name="Chen S."/>
            <person name="He X."/>
            <person name="Wang R."/>
            <person name="Wang Y."/>
            <person name="Chen J."/>
            <person name="Wang L."/>
            <person name="Yu S."/>
            <person name="Wang B."/>
            <person name="Wei J."/>
            <person name="Song S."/>
            <person name="Lu X."/>
            <person name="Gao Z."/>
            <person name="Gu W."/>
            <person name="Deng X."/>
            <person name="Ma D."/>
            <person name="Wang S."/>
            <person name="Liang W."/>
            <person name="Fang L."/>
            <person name="Cai C."/>
            <person name="Zhu X."/>
            <person name="Zhou B."/>
            <person name="Zhang Y."/>
            <person name="Chen Z."/>
            <person name="Xu S."/>
            <person name="Zhu R."/>
            <person name="Wang S."/>
            <person name="Zhang T."/>
            <person name="Zhao G."/>
        </authorList>
    </citation>
    <scope>NUCLEOTIDE SEQUENCE [LARGE SCALE GENOMIC DNA]</scope>
    <source>
        <strain evidence="7">cv. Xinhai21</strain>
        <tissue evidence="6">Leaf</tissue>
    </source>
</reference>
<dbReference type="Proteomes" id="UP000239757">
    <property type="component" value="Unassembled WGS sequence"/>
</dbReference>
<sequence>MANAIKFFELNTGAKIPSVGLGTWQSEPGLVGAAVSAAVKIGYRHIDCAQVYGNEKEIGVVFKKLFEDGVVKREELFITSKLWCTDHSPEDVPAALERTLRDLQLDYVDLYLIHWPVRMKKGSAGFKPENFIQPDIPSTWRAMEALYDSGKARALGVSNFSSKKLGDLLAVARVPPAVNQVECHPSWQQAQLREFCKSKGVHLSGYSPLGSPGTTWLNSDVLKHPILNMVAQKLGKTPAQVALRWGLQMGHSVLPKSTHEERIKENFNVFDWSIPEDLFAKFSEIEQASCYNLSQQKCYYSVARLLRGNSFAHETFGPYRTVEELWDGLVGPWPFLQGCIYLHLSLVHEYLIMVLIPNQFRSDTRMADGCIARSKMEMKSGHGPFYFELNTGAKMPCIGLGTWKAPPGVVGAAVVAAVKAGYRHIDCAHVYDNEEEIGLALKGLFSSGQVKRSELFITSKLWCCDHAPEDVPKALARTLEDLQLDYIDLYLIHWPFRTKPGMRGWDPEIMAPLCLPETWKAMEDLHVSGKARAIGVSNFSTKKLQDLLKYAKVSPAVNQVECHPVWKQPGLHYLCKSIGVHLSAYSPLGSPGSWIKGEVLKEPILVEIAEKLNKSPAQVALRWGIQSGHSVLPKSVNESRIKENLSLFDWSIPPELFSKFSSIHQQRLLRGEFAIHETCSPYKSLQELWDGEI</sequence>
<dbReference type="PRINTS" id="PR00069">
    <property type="entry name" value="ALDKETRDTASE"/>
</dbReference>
<name>A0A2P5YJA8_GOSBA</name>
<dbReference type="PANTHER" id="PTHR11732">
    <property type="entry name" value="ALDO/KETO REDUCTASE"/>
    <property type="match status" value="1"/>
</dbReference>
<dbReference type="AlphaFoldDB" id="A0A2P5YJA8"/>
<dbReference type="InterPro" id="IPR023210">
    <property type="entry name" value="NADP_OxRdtase_dom"/>
</dbReference>
<evidence type="ECO:0000313" key="7">
    <source>
        <dbReference type="Proteomes" id="UP000239757"/>
    </source>
</evidence>
<evidence type="ECO:0000256" key="4">
    <source>
        <dbReference type="ARBA" id="ARBA00023002"/>
    </source>
</evidence>
<feature type="domain" description="NADP-dependent oxidoreductase" evidence="5">
    <location>
        <begin position="398"/>
        <end position="663"/>
    </location>
</feature>
<dbReference type="SUPFAM" id="SSF51430">
    <property type="entry name" value="NAD(P)-linked oxidoreductase"/>
    <property type="match status" value="2"/>
</dbReference>
<dbReference type="CDD" id="cd19125">
    <property type="entry name" value="AKR_AKR4C1-15"/>
    <property type="match status" value="2"/>
</dbReference>
<organism evidence="6 7">
    <name type="scientific">Gossypium barbadense</name>
    <name type="common">Sea Island cotton</name>
    <name type="synonym">Hibiscus barbadensis</name>
    <dbReference type="NCBI Taxonomy" id="3634"/>
    <lineage>
        <taxon>Eukaryota</taxon>
        <taxon>Viridiplantae</taxon>
        <taxon>Streptophyta</taxon>
        <taxon>Embryophyta</taxon>
        <taxon>Tracheophyta</taxon>
        <taxon>Spermatophyta</taxon>
        <taxon>Magnoliopsida</taxon>
        <taxon>eudicotyledons</taxon>
        <taxon>Gunneridae</taxon>
        <taxon>Pentapetalae</taxon>
        <taxon>rosids</taxon>
        <taxon>malvids</taxon>
        <taxon>Malvales</taxon>
        <taxon>Malvaceae</taxon>
        <taxon>Malvoideae</taxon>
        <taxon>Gossypium</taxon>
    </lineage>
</organism>
<evidence type="ECO:0000256" key="3">
    <source>
        <dbReference type="ARBA" id="ARBA00022990"/>
    </source>
</evidence>
<dbReference type="GO" id="GO:0016491">
    <property type="term" value="F:oxidoreductase activity"/>
    <property type="evidence" value="ECO:0007669"/>
    <property type="project" value="UniProtKB-KW"/>
</dbReference>
<keyword evidence="3" id="KW-0007">Acetylation</keyword>
<dbReference type="PROSITE" id="PS00062">
    <property type="entry name" value="ALDOKETO_REDUCTASE_2"/>
    <property type="match status" value="2"/>
</dbReference>
<protein>
    <recommendedName>
        <fullName evidence="5">NADP-dependent oxidoreductase domain-containing protein</fullName>
    </recommendedName>
</protein>
<gene>
    <name evidence="6" type="ORF">GOBAR_AA04888</name>
</gene>
<dbReference type="OrthoDB" id="416253at2759"/>
<dbReference type="EMBL" id="KZ663117">
    <property type="protein sequence ID" value="PPS15680.1"/>
    <property type="molecule type" value="Genomic_DNA"/>
</dbReference>
<dbReference type="PROSITE" id="PS00798">
    <property type="entry name" value="ALDOKETO_REDUCTASE_1"/>
    <property type="match status" value="2"/>
</dbReference>
<evidence type="ECO:0000256" key="1">
    <source>
        <dbReference type="ARBA" id="ARBA00007905"/>
    </source>
</evidence>
<accession>A0A2P5YJA8</accession>
<dbReference type="InterPro" id="IPR020471">
    <property type="entry name" value="AKR"/>
</dbReference>
<keyword evidence="2" id="KW-0521">NADP</keyword>
<evidence type="ECO:0000259" key="5">
    <source>
        <dbReference type="Pfam" id="PF00248"/>
    </source>
</evidence>
<dbReference type="InterPro" id="IPR036812">
    <property type="entry name" value="NAD(P)_OxRdtase_dom_sf"/>
</dbReference>
<evidence type="ECO:0000256" key="2">
    <source>
        <dbReference type="ARBA" id="ARBA00022857"/>
    </source>
</evidence>
<dbReference type="PROSITE" id="PS00063">
    <property type="entry name" value="ALDOKETO_REDUCTASE_3"/>
    <property type="match status" value="2"/>
</dbReference>
<proteinExistence type="inferred from homology"/>
<dbReference type="Gene3D" id="3.20.20.100">
    <property type="entry name" value="NADP-dependent oxidoreductase domain"/>
    <property type="match status" value="2"/>
</dbReference>